<proteinExistence type="predicted"/>
<gene>
    <name evidence="2" type="ORF">B0J13DRAFT_564522</name>
</gene>
<evidence type="ECO:0000313" key="3">
    <source>
        <dbReference type="Proteomes" id="UP000717696"/>
    </source>
</evidence>
<organism evidence="2 3">
    <name type="scientific">Dactylonectria estremocensis</name>
    <dbReference type="NCBI Taxonomy" id="1079267"/>
    <lineage>
        <taxon>Eukaryota</taxon>
        <taxon>Fungi</taxon>
        <taxon>Dikarya</taxon>
        <taxon>Ascomycota</taxon>
        <taxon>Pezizomycotina</taxon>
        <taxon>Sordariomycetes</taxon>
        <taxon>Hypocreomycetidae</taxon>
        <taxon>Hypocreales</taxon>
        <taxon>Nectriaceae</taxon>
        <taxon>Dactylonectria</taxon>
    </lineage>
</organism>
<dbReference type="AlphaFoldDB" id="A0A9P9IP43"/>
<evidence type="ECO:0000313" key="2">
    <source>
        <dbReference type="EMBL" id="KAH7127787.1"/>
    </source>
</evidence>
<dbReference type="Proteomes" id="UP000717696">
    <property type="component" value="Unassembled WGS sequence"/>
</dbReference>
<name>A0A9P9IP43_9HYPO</name>
<feature type="compositionally biased region" description="Polar residues" evidence="1">
    <location>
        <begin position="94"/>
        <end position="113"/>
    </location>
</feature>
<dbReference type="EMBL" id="JAGMUU010000022">
    <property type="protein sequence ID" value="KAH7127787.1"/>
    <property type="molecule type" value="Genomic_DNA"/>
</dbReference>
<comment type="caution">
    <text evidence="2">The sequence shown here is derived from an EMBL/GenBank/DDBJ whole genome shotgun (WGS) entry which is preliminary data.</text>
</comment>
<reference evidence="2" key="1">
    <citation type="journal article" date="2021" name="Nat. Commun.">
        <title>Genetic determinants of endophytism in the Arabidopsis root mycobiome.</title>
        <authorList>
            <person name="Mesny F."/>
            <person name="Miyauchi S."/>
            <person name="Thiergart T."/>
            <person name="Pickel B."/>
            <person name="Atanasova L."/>
            <person name="Karlsson M."/>
            <person name="Huettel B."/>
            <person name="Barry K.W."/>
            <person name="Haridas S."/>
            <person name="Chen C."/>
            <person name="Bauer D."/>
            <person name="Andreopoulos W."/>
            <person name="Pangilinan J."/>
            <person name="LaButti K."/>
            <person name="Riley R."/>
            <person name="Lipzen A."/>
            <person name="Clum A."/>
            <person name="Drula E."/>
            <person name="Henrissat B."/>
            <person name="Kohler A."/>
            <person name="Grigoriev I.V."/>
            <person name="Martin F.M."/>
            <person name="Hacquard S."/>
        </authorList>
    </citation>
    <scope>NUCLEOTIDE SEQUENCE</scope>
    <source>
        <strain evidence="2">MPI-CAGE-AT-0021</strain>
    </source>
</reference>
<evidence type="ECO:0000256" key="1">
    <source>
        <dbReference type="SAM" id="MobiDB-lite"/>
    </source>
</evidence>
<sequence length="220" mass="24519">MSHHQMPTLCHTSYWNNEAVLQCLSQARRIHHGESMPDAASFATRPSEFEIFLGCQPGSEHPKTPPTQFCASEFTHIKPDRNGQPRFPVLSPSLKPSSNEDSGESPATSVSSTRHSTYNAFFSGVSTSGYDPGAQKTLYNNDNGRARFLLQYFGVTAEEYIALLGQEADNSWTWGLKHEVDEGSSQEVEVQQDVSKQNSKRNVKSSEDWLWTLLTQSGQC</sequence>
<keyword evidence="3" id="KW-1185">Reference proteome</keyword>
<accession>A0A9P9IP43</accession>
<feature type="region of interest" description="Disordered" evidence="1">
    <location>
        <begin position="79"/>
        <end position="113"/>
    </location>
</feature>
<protein>
    <submittedName>
        <fullName evidence="2">Uncharacterized protein</fullName>
    </submittedName>
</protein>